<gene>
    <name evidence="1" type="ORF">SALB_08269</name>
</gene>
<dbReference type="Gene3D" id="3.40.50.720">
    <property type="entry name" value="NAD(P)-binding Rossmann-like Domain"/>
    <property type="match status" value="1"/>
</dbReference>
<name>A0A401RCW1_STRNR</name>
<comment type="caution">
    <text evidence="1">The sequence shown here is derived from an EMBL/GenBank/DDBJ whole genome shotgun (WGS) entry which is preliminary data.</text>
</comment>
<dbReference type="PANTHER" id="PTHR43162">
    <property type="match status" value="1"/>
</dbReference>
<dbReference type="Proteomes" id="UP000288351">
    <property type="component" value="Unassembled WGS sequence"/>
</dbReference>
<dbReference type="InterPro" id="IPR036291">
    <property type="entry name" value="NAD(P)-bd_dom_sf"/>
</dbReference>
<evidence type="ECO:0000313" key="2">
    <source>
        <dbReference type="Proteomes" id="UP000288351"/>
    </source>
</evidence>
<evidence type="ECO:0000313" key="1">
    <source>
        <dbReference type="EMBL" id="GCB95464.1"/>
    </source>
</evidence>
<proteinExistence type="predicted"/>
<dbReference type="SUPFAM" id="SSF51735">
    <property type="entry name" value="NAD(P)-binding Rossmann-fold domains"/>
    <property type="match status" value="1"/>
</dbReference>
<organism evidence="1 2">
    <name type="scientific">Streptomyces noursei</name>
    <name type="common">Streptomyces albulus</name>
    <dbReference type="NCBI Taxonomy" id="1971"/>
    <lineage>
        <taxon>Bacteria</taxon>
        <taxon>Bacillati</taxon>
        <taxon>Actinomycetota</taxon>
        <taxon>Actinomycetes</taxon>
        <taxon>Kitasatosporales</taxon>
        <taxon>Streptomycetaceae</taxon>
        <taxon>Streptomyces</taxon>
    </lineage>
</organism>
<dbReference type="InterPro" id="IPR051604">
    <property type="entry name" value="Ergot_Alk_Oxidoreductase"/>
</dbReference>
<reference evidence="1 2" key="1">
    <citation type="journal article" date="2019" name="Microbiol. Resour. Announc.">
        <title>Draft Genome Sequence of the Most Traditional epsilon-Poly-l-Lysine Producer, Streptomyces albulus NBRC14147.</title>
        <authorList>
            <person name="Yamanaka K."/>
            <person name="Hamano Y."/>
        </authorList>
    </citation>
    <scope>NUCLEOTIDE SEQUENCE [LARGE SCALE GENOMIC DNA]</scope>
    <source>
        <strain evidence="1 2">NBRC 14147</strain>
    </source>
</reference>
<dbReference type="AlphaFoldDB" id="A0A401RCW1"/>
<accession>A0A401RCW1</accession>
<protein>
    <submittedName>
        <fullName evidence="1">NmrA family protein</fullName>
    </submittedName>
</protein>
<sequence>MCRGPVEPGPQGGEQQQVQQSVAHHLLPGPVPVDLTGELRLPAGDGAASFVDAGNIAAVAVAALTEGGHVGETYELSGPRALTSTEAAAEISWATGRDLRYVPLSPERFVTGLTGQGWSPAAAEDYAEAVSPIRRGLDAHLSDGVQRALGRPPGDCTAYVSAAVAAWRH</sequence>
<dbReference type="EMBL" id="BHXC01000007">
    <property type="protein sequence ID" value="GCB95464.1"/>
    <property type="molecule type" value="Genomic_DNA"/>
</dbReference>
<dbReference type="PANTHER" id="PTHR43162:SF1">
    <property type="entry name" value="PRESTALK A DIFFERENTIATION PROTEIN A"/>
    <property type="match status" value="1"/>
</dbReference>